<feature type="domain" description="Methyltransferase" evidence="1">
    <location>
        <begin position="65"/>
        <end position="117"/>
    </location>
</feature>
<dbReference type="EMBL" id="LOHG01000007">
    <property type="protein sequence ID" value="MCI8210400.1"/>
    <property type="molecule type" value="Genomic_DNA"/>
</dbReference>
<dbReference type="Pfam" id="PF13649">
    <property type="entry name" value="Methyltransf_25"/>
    <property type="match status" value="1"/>
</dbReference>
<dbReference type="GO" id="GO:0008168">
    <property type="term" value="F:methyltransferase activity"/>
    <property type="evidence" value="ECO:0007669"/>
    <property type="project" value="UniProtKB-KW"/>
</dbReference>
<proteinExistence type="predicted"/>
<name>A0ABS9ZIJ7_9PSED</name>
<dbReference type="Gene3D" id="3.40.50.150">
    <property type="entry name" value="Vaccinia Virus protein VP39"/>
    <property type="match status" value="1"/>
</dbReference>
<dbReference type="GO" id="GO:0032259">
    <property type="term" value="P:methylation"/>
    <property type="evidence" value="ECO:0007669"/>
    <property type="project" value="UniProtKB-KW"/>
</dbReference>
<reference evidence="2 3" key="1">
    <citation type="submission" date="2015-12" db="EMBL/GenBank/DDBJ databases">
        <title>Phylogenomics in the description of a new species in the Pseudomonas syringae group.</title>
        <authorList>
            <person name="Busquets A."/>
            <person name="Gomila M."/>
            <person name="Beiki F."/>
            <person name="Rahimian H."/>
            <person name="Mulet M."/>
            <person name="Sanchez D."/>
            <person name="Garcia-Valdes E."/>
            <person name="Lalucat J."/>
        </authorList>
    </citation>
    <scope>NUCLEOTIDE SEQUENCE [LARGE SCALE GENOMIC DNA]</scope>
    <source>
        <strain evidence="2 3">S25</strain>
    </source>
</reference>
<gene>
    <name evidence="2" type="ORF">AUC61_12710</name>
</gene>
<dbReference type="Proteomes" id="UP001320513">
    <property type="component" value="Unassembled WGS sequence"/>
</dbReference>
<keyword evidence="2" id="KW-0489">Methyltransferase</keyword>
<accession>A0ABS9ZIJ7</accession>
<keyword evidence="3" id="KW-1185">Reference proteome</keyword>
<sequence>MTSKSGPEAIGLSDKALLAEVSDYYTQKLSTHGETPKGVDWNGAEGQVLRFTQLCRLIQLQTFSIADLGCGYGAMFDYLRTSYDDFSYIGVDIADAMIDAAKKRYAHQDAARFITANRPDEVADYAVASGIFNVRLGRSDSEWKAYLVDTLDVLASSSRYGFAFNCLTSYSDAPFMRSDLYYADPCWLFDLCKRRYSKNVTLLHDYDLYEFTILVRKSS</sequence>
<evidence type="ECO:0000259" key="1">
    <source>
        <dbReference type="Pfam" id="PF13649"/>
    </source>
</evidence>
<keyword evidence="2" id="KW-0808">Transferase</keyword>
<dbReference type="SUPFAM" id="SSF53335">
    <property type="entry name" value="S-adenosyl-L-methionine-dependent methyltransferases"/>
    <property type="match status" value="1"/>
</dbReference>
<evidence type="ECO:0000313" key="2">
    <source>
        <dbReference type="EMBL" id="MCI8210400.1"/>
    </source>
</evidence>
<organism evidence="2 3">
    <name type="scientific">Pseudomonas maioricensis</name>
    <dbReference type="NCBI Taxonomy" id="1766623"/>
    <lineage>
        <taxon>Bacteria</taxon>
        <taxon>Pseudomonadati</taxon>
        <taxon>Pseudomonadota</taxon>
        <taxon>Gammaproteobacteria</taxon>
        <taxon>Pseudomonadales</taxon>
        <taxon>Pseudomonadaceae</taxon>
        <taxon>Pseudomonas</taxon>
    </lineage>
</organism>
<dbReference type="InterPro" id="IPR029063">
    <property type="entry name" value="SAM-dependent_MTases_sf"/>
</dbReference>
<dbReference type="InterPro" id="IPR041698">
    <property type="entry name" value="Methyltransf_25"/>
</dbReference>
<dbReference type="CDD" id="cd02440">
    <property type="entry name" value="AdoMet_MTases"/>
    <property type="match status" value="1"/>
</dbReference>
<protein>
    <submittedName>
        <fullName evidence="2">SAM-dependent methyltransferase</fullName>
    </submittedName>
</protein>
<evidence type="ECO:0000313" key="3">
    <source>
        <dbReference type="Proteomes" id="UP001320513"/>
    </source>
</evidence>
<comment type="caution">
    <text evidence="2">The sequence shown here is derived from an EMBL/GenBank/DDBJ whole genome shotgun (WGS) entry which is preliminary data.</text>
</comment>